<evidence type="ECO:0000313" key="15">
    <source>
        <dbReference type="Proteomes" id="UP000000233"/>
    </source>
</evidence>
<evidence type="ECO:0000256" key="2">
    <source>
        <dbReference type="ARBA" id="ARBA00005099"/>
    </source>
</evidence>
<evidence type="ECO:0000256" key="11">
    <source>
        <dbReference type="ARBA" id="ARBA00049007"/>
    </source>
</evidence>
<sequence>MVGKETSRRARDSISSKSERTAVSKRAFNFCAGPAALPEAVLQRAQAELLDWHGKGLSVMEMSHRSDDYTAIAKKAEQDLRDLLAIPSNYKVLFLQGGASQQFAEIPLNLLPEGGVADYVDTGIWSRKAIEEARRFGHVNIAATAKPYDYFAIPGQNDWQLSDGAAYLHYASNETIGGLQFDWVPELGDTPLVVDMSSDILSRPIDVSKFGLIYAGAQKNIGPSGLVVVIVREDLLGHARSVCPTMLDYKIAADNGSMYNTPATFSWYLSGLVFEWLKEQGGVEAMEKRNRAKKDMLYGAIDASDFYTNPIAVNARSWMNVPFRLADERLDKAFLAGADARGLLNLKGHRSVGGMRASIYNAVGLDAVEALVAYMAEFEKEHG</sequence>
<feature type="binding site" evidence="12">
    <location>
        <position position="218"/>
    </location>
    <ligand>
        <name>pyridoxal 5'-phosphate</name>
        <dbReference type="ChEBI" id="CHEBI:597326"/>
    </ligand>
</feature>
<dbReference type="Gene3D" id="3.40.640.10">
    <property type="entry name" value="Type I PLP-dependent aspartate aminotransferase-like (Major domain)"/>
    <property type="match status" value="1"/>
</dbReference>
<keyword evidence="12" id="KW-0963">Cytoplasm</keyword>
<comment type="pathway">
    <text evidence="2 12">Amino-acid biosynthesis; L-serine biosynthesis; L-serine from 3-phospho-D-glycerate: step 2/3.</text>
</comment>
<dbReference type="CDD" id="cd00611">
    <property type="entry name" value="PSAT_like"/>
    <property type="match status" value="1"/>
</dbReference>
<dbReference type="FunFam" id="3.40.640.10:FF:000010">
    <property type="entry name" value="Phosphoserine aminotransferase"/>
    <property type="match status" value="1"/>
</dbReference>
<dbReference type="Gene3D" id="3.90.1150.10">
    <property type="entry name" value="Aspartate Aminotransferase, domain 1"/>
    <property type="match status" value="1"/>
</dbReference>
<dbReference type="HOGENOM" id="CLU_034866_0_2_6"/>
<dbReference type="FunFam" id="3.90.1150.10:FF:000006">
    <property type="entry name" value="Phosphoserine aminotransferase"/>
    <property type="match status" value="1"/>
</dbReference>
<evidence type="ECO:0000256" key="4">
    <source>
        <dbReference type="ARBA" id="ARBA00022576"/>
    </source>
</evidence>
<comment type="caution">
    <text evidence="12">Lacks conserved residue(s) required for the propagation of feature annotation.</text>
</comment>
<evidence type="ECO:0000256" key="10">
    <source>
        <dbReference type="ARBA" id="ARBA00047630"/>
    </source>
</evidence>
<evidence type="ECO:0000256" key="6">
    <source>
        <dbReference type="ARBA" id="ARBA00022679"/>
    </source>
</evidence>
<feature type="modified residue" description="N6-(pyridoxal phosphate)lysine" evidence="12">
    <location>
        <position position="219"/>
    </location>
</feature>
<evidence type="ECO:0000259" key="13">
    <source>
        <dbReference type="Pfam" id="PF00266"/>
    </source>
</evidence>
<dbReference type="GO" id="GO:0008615">
    <property type="term" value="P:pyridoxine biosynthetic process"/>
    <property type="evidence" value="ECO:0007669"/>
    <property type="project" value="UniProtKB-UniRule"/>
</dbReference>
<dbReference type="PANTHER" id="PTHR43247">
    <property type="entry name" value="PHOSPHOSERINE AMINOTRANSFERASE"/>
    <property type="match status" value="1"/>
</dbReference>
<comment type="similarity">
    <text evidence="3 12">Belongs to the class-V pyridoxal-phosphate-dependent aminotransferase family. SerC subfamily.</text>
</comment>
<dbReference type="InterPro" id="IPR015422">
    <property type="entry name" value="PyrdxlP-dep_Trfase_small"/>
</dbReference>
<keyword evidence="8 12" id="KW-0664">Pyridoxine biosynthesis</keyword>
<evidence type="ECO:0000256" key="8">
    <source>
        <dbReference type="ARBA" id="ARBA00023096"/>
    </source>
</evidence>
<feature type="binding site" evidence="12">
    <location>
        <begin position="260"/>
        <end position="261"/>
    </location>
    <ligand>
        <name>pyridoxal 5'-phosphate</name>
        <dbReference type="ChEBI" id="CHEBI:597326"/>
    </ligand>
</feature>
<feature type="binding site" evidence="12">
    <location>
        <position position="65"/>
    </location>
    <ligand>
        <name>L-glutamate</name>
        <dbReference type="ChEBI" id="CHEBI:29985"/>
    </ligand>
</feature>
<dbReference type="KEGG" id="psa:PST_2342"/>
<proteinExistence type="inferred from homology"/>
<dbReference type="GO" id="GO:0006564">
    <property type="term" value="P:L-serine biosynthetic process"/>
    <property type="evidence" value="ECO:0007669"/>
    <property type="project" value="UniProtKB-UniRule"/>
</dbReference>
<dbReference type="NCBIfam" id="NF003764">
    <property type="entry name" value="PRK05355.1"/>
    <property type="match status" value="1"/>
</dbReference>
<keyword evidence="9 12" id="KW-0718">Serine biosynthesis</keyword>
<comment type="pathway">
    <text evidence="1 12">Cofactor biosynthesis; pyridoxine 5'-phosphate biosynthesis; pyridoxine 5'-phosphate from D-erythrose 4-phosphate: step 3/5.</text>
</comment>
<accession>A4VLZ6</accession>
<comment type="subcellular location">
    <subcellularLocation>
        <location evidence="12">Cytoplasm</location>
    </subcellularLocation>
</comment>
<gene>
    <name evidence="12 14" type="primary">serC</name>
    <name evidence="14" type="ordered locus">PST_2342</name>
</gene>
<dbReference type="InterPro" id="IPR000192">
    <property type="entry name" value="Aminotrans_V_dom"/>
</dbReference>
<dbReference type="Proteomes" id="UP000000233">
    <property type="component" value="Chromosome"/>
</dbReference>
<feature type="binding site" evidence="12">
    <location>
        <position position="175"/>
    </location>
    <ligand>
        <name>pyridoxal 5'-phosphate</name>
        <dbReference type="ChEBI" id="CHEBI:597326"/>
    </ligand>
</feature>
<dbReference type="InterPro" id="IPR015421">
    <property type="entry name" value="PyrdxlP-dep_Trfase_major"/>
</dbReference>
<dbReference type="EC" id="2.6.1.52" evidence="12"/>
<dbReference type="InterPro" id="IPR015424">
    <property type="entry name" value="PyrdxlP-dep_Trfase"/>
</dbReference>
<dbReference type="Pfam" id="PF00266">
    <property type="entry name" value="Aminotran_5"/>
    <property type="match status" value="1"/>
</dbReference>
<protein>
    <recommendedName>
        <fullName evidence="12">Phosphoserine aminotransferase</fullName>
        <ecNumber evidence="12">2.6.1.52</ecNumber>
    </recommendedName>
    <alternativeName>
        <fullName evidence="12">Phosphohydroxythreonine aminotransferase</fullName>
        <shortName evidence="12">PSAT</shortName>
    </alternativeName>
</protein>
<dbReference type="PANTHER" id="PTHR43247:SF1">
    <property type="entry name" value="PHOSPHOSERINE AMINOTRANSFERASE"/>
    <property type="match status" value="1"/>
</dbReference>
<evidence type="ECO:0000256" key="3">
    <source>
        <dbReference type="ARBA" id="ARBA00006904"/>
    </source>
</evidence>
<dbReference type="SUPFAM" id="SSF53383">
    <property type="entry name" value="PLP-dependent transferases"/>
    <property type="match status" value="1"/>
</dbReference>
<evidence type="ECO:0000313" key="14">
    <source>
        <dbReference type="EMBL" id="ABP79997.1"/>
    </source>
</evidence>
<keyword evidence="4 12" id="KW-0032">Aminotransferase</keyword>
<keyword evidence="7 12" id="KW-0663">Pyridoxal phosphate</keyword>
<keyword evidence="5 12" id="KW-0028">Amino-acid biosynthesis</keyword>
<dbReference type="EMBL" id="CP000304">
    <property type="protein sequence ID" value="ABP79997.1"/>
    <property type="molecule type" value="Genomic_DNA"/>
</dbReference>
<evidence type="ECO:0000256" key="5">
    <source>
        <dbReference type="ARBA" id="ARBA00022605"/>
    </source>
</evidence>
<evidence type="ECO:0000256" key="7">
    <source>
        <dbReference type="ARBA" id="ARBA00022898"/>
    </source>
</evidence>
<comment type="function">
    <text evidence="12">Catalyzes the reversible conversion of 3-phosphohydroxypyruvate to phosphoserine and of 3-hydroxy-2-oxo-4-phosphonooxybutanoate to phosphohydroxythreonine.</text>
</comment>
<dbReference type="GO" id="GO:0030170">
    <property type="term" value="F:pyridoxal phosphate binding"/>
    <property type="evidence" value="ECO:0007669"/>
    <property type="project" value="UniProtKB-UniRule"/>
</dbReference>
<name>A4VLZ6_STUS1</name>
<dbReference type="InterPro" id="IPR022278">
    <property type="entry name" value="Pser_aminoTfrase"/>
</dbReference>
<dbReference type="HAMAP" id="MF_00160">
    <property type="entry name" value="SerC_aminotrans_5"/>
    <property type="match status" value="1"/>
</dbReference>
<evidence type="ECO:0000256" key="12">
    <source>
        <dbReference type="HAMAP-Rule" id="MF_00160"/>
    </source>
</evidence>
<feature type="domain" description="Aminotransferase class V" evidence="13">
    <location>
        <begin position="28"/>
        <end position="371"/>
    </location>
</feature>
<dbReference type="NCBIfam" id="TIGR01364">
    <property type="entry name" value="serC_1"/>
    <property type="match status" value="1"/>
</dbReference>
<dbReference type="PIRSF" id="PIRSF000525">
    <property type="entry name" value="SerC"/>
    <property type="match status" value="1"/>
</dbReference>
<feature type="binding site" evidence="12">
    <location>
        <position position="125"/>
    </location>
    <ligand>
        <name>pyridoxal 5'-phosphate</name>
        <dbReference type="ChEBI" id="CHEBI:597326"/>
    </ligand>
</feature>
<comment type="catalytic activity">
    <reaction evidence="10 12">
        <text>4-(phosphooxy)-L-threonine + 2-oxoglutarate = (R)-3-hydroxy-2-oxo-4-phosphooxybutanoate + L-glutamate</text>
        <dbReference type="Rhea" id="RHEA:16573"/>
        <dbReference type="ChEBI" id="CHEBI:16810"/>
        <dbReference type="ChEBI" id="CHEBI:29985"/>
        <dbReference type="ChEBI" id="CHEBI:58452"/>
        <dbReference type="ChEBI" id="CHEBI:58538"/>
        <dbReference type="EC" id="2.6.1.52"/>
    </reaction>
</comment>
<evidence type="ECO:0000256" key="1">
    <source>
        <dbReference type="ARBA" id="ARBA00004915"/>
    </source>
</evidence>
<dbReference type="UniPathway" id="UPA00244">
    <property type="reaction ID" value="UER00311"/>
</dbReference>
<dbReference type="GO" id="GO:0004648">
    <property type="term" value="F:O-phospho-L-serine:2-oxoglutarate aminotransferase activity"/>
    <property type="evidence" value="ECO:0007669"/>
    <property type="project" value="UniProtKB-UniRule"/>
</dbReference>
<evidence type="ECO:0000256" key="9">
    <source>
        <dbReference type="ARBA" id="ARBA00023299"/>
    </source>
</evidence>
<organism evidence="14 15">
    <name type="scientific">Stutzerimonas stutzeri (strain A1501)</name>
    <name type="common">Pseudomonas stutzeri</name>
    <dbReference type="NCBI Taxonomy" id="379731"/>
    <lineage>
        <taxon>Bacteria</taxon>
        <taxon>Pseudomonadati</taxon>
        <taxon>Pseudomonadota</taxon>
        <taxon>Gammaproteobacteria</taxon>
        <taxon>Pseudomonadales</taxon>
        <taxon>Pseudomonadaceae</taxon>
        <taxon>Stutzerimonas</taxon>
    </lineage>
</organism>
<dbReference type="GO" id="GO:0005737">
    <property type="term" value="C:cytoplasm"/>
    <property type="evidence" value="ECO:0007669"/>
    <property type="project" value="UniProtKB-SubCell"/>
</dbReference>
<dbReference type="AlphaFoldDB" id="A4VLZ6"/>
<dbReference type="UniPathway" id="UPA00135">
    <property type="reaction ID" value="UER00197"/>
</dbReference>
<keyword evidence="6 12" id="KW-0808">Transferase</keyword>
<dbReference type="eggNOG" id="COG1932">
    <property type="taxonomic scope" value="Bacteria"/>
</dbReference>
<reference evidence="14 15" key="1">
    <citation type="journal article" date="2008" name="Proc. Natl. Acad. Sci. U.S.A.">
        <title>Nitrogen fixation island and rhizosphere competence traits in the genome of root-associated Pseudomonas stutzeri A1501.</title>
        <authorList>
            <person name="Yan Y."/>
            <person name="Yang J."/>
            <person name="Dou Y."/>
            <person name="Chen M."/>
            <person name="Ping S."/>
            <person name="Peng J."/>
            <person name="Lu W."/>
            <person name="Zhang W."/>
            <person name="Yao Z."/>
            <person name="Li H."/>
            <person name="Liu W."/>
            <person name="He S."/>
            <person name="Geng L."/>
            <person name="Zhang X."/>
            <person name="Yang F."/>
            <person name="Yu H."/>
            <person name="Zhan Y."/>
            <person name="Li D."/>
            <person name="Lin Z."/>
            <person name="Wang Y."/>
            <person name="Elmerich C."/>
            <person name="Lin M."/>
            <person name="Jin Q."/>
        </authorList>
    </citation>
    <scope>NUCLEOTIDE SEQUENCE [LARGE SCALE GENOMIC DNA]</scope>
    <source>
        <strain evidence="14 15">A1501</strain>
    </source>
</reference>
<comment type="subunit">
    <text evidence="12">Homodimer.</text>
</comment>
<comment type="cofactor">
    <cofactor evidence="12">
        <name>pyridoxal 5'-phosphate</name>
        <dbReference type="ChEBI" id="CHEBI:597326"/>
    </cofactor>
    <text evidence="12">Binds 1 pyridoxal phosphate per subunit.</text>
</comment>
<keyword evidence="15" id="KW-1185">Reference proteome</keyword>
<feature type="binding site" evidence="12">
    <location>
        <begin position="99"/>
        <end position="100"/>
    </location>
    <ligand>
        <name>pyridoxal 5'-phosphate</name>
        <dbReference type="ChEBI" id="CHEBI:597326"/>
    </ligand>
</feature>
<comment type="catalytic activity">
    <reaction evidence="11 12">
        <text>O-phospho-L-serine + 2-oxoglutarate = 3-phosphooxypyruvate + L-glutamate</text>
        <dbReference type="Rhea" id="RHEA:14329"/>
        <dbReference type="ChEBI" id="CHEBI:16810"/>
        <dbReference type="ChEBI" id="CHEBI:18110"/>
        <dbReference type="ChEBI" id="CHEBI:29985"/>
        <dbReference type="ChEBI" id="CHEBI:57524"/>
        <dbReference type="EC" id="2.6.1.52"/>
    </reaction>
</comment>
<feature type="binding site" evidence="12">
    <location>
        <position position="195"/>
    </location>
    <ligand>
        <name>pyridoxal 5'-phosphate</name>
        <dbReference type="ChEBI" id="CHEBI:597326"/>
    </ligand>
</feature>